<dbReference type="OrthoDB" id="196472at2"/>
<accession>A0A3G8H676</accession>
<evidence type="ECO:0000259" key="7">
    <source>
        <dbReference type="Pfam" id="PF01292"/>
    </source>
</evidence>
<dbReference type="RefSeq" id="WP_124685629.1">
    <property type="nucleotide sequence ID" value="NZ_CP033970.1"/>
</dbReference>
<comment type="subcellular location">
    <subcellularLocation>
        <location evidence="1">Cell membrane</location>
        <topology evidence="1">Multi-pass membrane protein</topology>
    </subcellularLocation>
</comment>
<dbReference type="EMBL" id="CP033970">
    <property type="protein sequence ID" value="AZG15898.1"/>
    <property type="molecule type" value="Genomic_DNA"/>
</dbReference>
<evidence type="ECO:0000256" key="6">
    <source>
        <dbReference type="SAM" id="Phobius"/>
    </source>
</evidence>
<keyword evidence="2" id="KW-1003">Cell membrane</keyword>
<dbReference type="PANTHER" id="PTHR30485">
    <property type="entry name" value="NI/FE-HYDROGENASE 1 B-TYPE CYTOCHROME SUBUNIT"/>
    <property type="match status" value="1"/>
</dbReference>
<dbReference type="Pfam" id="PF01292">
    <property type="entry name" value="Ni_hydr_CYTB"/>
    <property type="match status" value="1"/>
</dbReference>
<evidence type="ECO:0000256" key="3">
    <source>
        <dbReference type="ARBA" id="ARBA00022692"/>
    </source>
</evidence>
<gene>
    <name evidence="8" type="ORF">EHF44_20925</name>
</gene>
<name>A0A3G8H676_9BURK</name>
<feature type="transmembrane region" description="Helical" evidence="6">
    <location>
        <begin position="97"/>
        <end position="122"/>
    </location>
</feature>
<keyword evidence="5 6" id="KW-0472">Membrane</keyword>
<feature type="transmembrane region" description="Helical" evidence="6">
    <location>
        <begin position="142"/>
        <end position="163"/>
    </location>
</feature>
<dbReference type="GO" id="GO:0022904">
    <property type="term" value="P:respiratory electron transport chain"/>
    <property type="evidence" value="ECO:0007669"/>
    <property type="project" value="InterPro"/>
</dbReference>
<dbReference type="InterPro" id="IPR016174">
    <property type="entry name" value="Di-haem_cyt_TM"/>
</dbReference>
<evidence type="ECO:0000313" key="8">
    <source>
        <dbReference type="EMBL" id="AZG15898.1"/>
    </source>
</evidence>
<sequence length="183" mass="20470">MATPADRVRTSDSVRVWDLAVRFTHWSVAAIVLYDVIDDSGDQVHRVLGYVAAGLVLFRILWGFIGTEHARFRAWLPRPAGVLAYSRALLRGRAPRFISHTPLGAVTMLAMWALILALAVTGWMSRLDPFWGEDWPIDIHRWLSNTLLGLVVLHVAAAIAMSIKGRENLIGAMLTGYKRRGRD</sequence>
<reference evidence="9" key="1">
    <citation type="submission" date="2018-11" db="EMBL/GenBank/DDBJ databases">
        <title>FDA dAtabase for Regulatory Grade micrObial Sequences (FDA-ARGOS): Supporting development and validation of Infectious Disease Dx tests.</title>
        <authorList>
            <person name="Goldberg B."/>
            <person name="Campos J."/>
            <person name="Tallon L."/>
            <person name="Sadzewicz L."/>
            <person name="Zhao X."/>
            <person name="Vavikolanu K."/>
            <person name="Mehta A."/>
            <person name="Aluvathingal J."/>
            <person name="Nadendla S."/>
            <person name="Geyer C."/>
            <person name="Nandy P."/>
            <person name="Yan Y."/>
            <person name="Sichtig H."/>
        </authorList>
    </citation>
    <scope>NUCLEOTIDE SEQUENCE [LARGE SCALE GENOMIC DNA]</scope>
    <source>
        <strain evidence="9">FDAARGOS_614</strain>
    </source>
</reference>
<dbReference type="Gene3D" id="1.20.950.20">
    <property type="entry name" value="Transmembrane di-heme cytochromes, Chain C"/>
    <property type="match status" value="1"/>
</dbReference>
<dbReference type="SUPFAM" id="SSF81342">
    <property type="entry name" value="Transmembrane di-heme cytochromes"/>
    <property type="match status" value="1"/>
</dbReference>
<dbReference type="InterPro" id="IPR051542">
    <property type="entry name" value="Hydrogenase_cytochrome"/>
</dbReference>
<evidence type="ECO:0000256" key="1">
    <source>
        <dbReference type="ARBA" id="ARBA00004651"/>
    </source>
</evidence>
<evidence type="ECO:0000256" key="5">
    <source>
        <dbReference type="ARBA" id="ARBA00023136"/>
    </source>
</evidence>
<organism evidence="8 9">
    <name type="scientific">Cupriavidus pauculus</name>
    <dbReference type="NCBI Taxonomy" id="82633"/>
    <lineage>
        <taxon>Bacteria</taxon>
        <taxon>Pseudomonadati</taxon>
        <taxon>Pseudomonadota</taxon>
        <taxon>Betaproteobacteria</taxon>
        <taxon>Burkholderiales</taxon>
        <taxon>Burkholderiaceae</taxon>
        <taxon>Cupriavidus</taxon>
    </lineage>
</organism>
<keyword evidence="3 6" id="KW-0812">Transmembrane</keyword>
<dbReference type="KEGG" id="cpau:EHF44_20925"/>
<dbReference type="GO" id="GO:0005886">
    <property type="term" value="C:plasma membrane"/>
    <property type="evidence" value="ECO:0007669"/>
    <property type="project" value="UniProtKB-SubCell"/>
</dbReference>
<dbReference type="AlphaFoldDB" id="A0A3G8H676"/>
<dbReference type="GO" id="GO:0009055">
    <property type="term" value="F:electron transfer activity"/>
    <property type="evidence" value="ECO:0007669"/>
    <property type="project" value="InterPro"/>
</dbReference>
<protein>
    <submittedName>
        <fullName evidence="8">Cytochrome B oxidoreductase</fullName>
    </submittedName>
</protein>
<dbReference type="InterPro" id="IPR011577">
    <property type="entry name" value="Cyt_b561_bac/Ni-Hgenase"/>
</dbReference>
<evidence type="ECO:0000256" key="2">
    <source>
        <dbReference type="ARBA" id="ARBA00022475"/>
    </source>
</evidence>
<dbReference type="PANTHER" id="PTHR30485:SF2">
    <property type="entry name" value="BLL0597 PROTEIN"/>
    <property type="match status" value="1"/>
</dbReference>
<proteinExistence type="predicted"/>
<dbReference type="GO" id="GO:0020037">
    <property type="term" value="F:heme binding"/>
    <property type="evidence" value="ECO:0007669"/>
    <property type="project" value="TreeGrafter"/>
</dbReference>
<evidence type="ECO:0000256" key="4">
    <source>
        <dbReference type="ARBA" id="ARBA00022989"/>
    </source>
</evidence>
<feature type="transmembrane region" description="Helical" evidence="6">
    <location>
        <begin position="47"/>
        <end position="65"/>
    </location>
</feature>
<keyword evidence="4 6" id="KW-1133">Transmembrane helix</keyword>
<evidence type="ECO:0000313" key="9">
    <source>
        <dbReference type="Proteomes" id="UP000270411"/>
    </source>
</evidence>
<feature type="domain" description="Cytochrome b561 bacterial/Ni-hydrogenase" evidence="7">
    <location>
        <begin position="16"/>
        <end position="176"/>
    </location>
</feature>
<dbReference type="Proteomes" id="UP000270411">
    <property type="component" value="Chromosome 2"/>
</dbReference>